<evidence type="ECO:0000313" key="1">
    <source>
        <dbReference type="EMBL" id="EKE27046.1"/>
    </source>
</evidence>
<dbReference type="EMBL" id="AMFJ01000592">
    <property type="protein sequence ID" value="EKE27046.1"/>
    <property type="molecule type" value="Genomic_DNA"/>
</dbReference>
<organism evidence="1">
    <name type="scientific">uncultured bacterium</name>
    <name type="common">gcode 4</name>
    <dbReference type="NCBI Taxonomy" id="1234023"/>
    <lineage>
        <taxon>Bacteria</taxon>
        <taxon>environmental samples</taxon>
    </lineage>
</organism>
<comment type="caution">
    <text evidence="1">The sequence shown here is derived from an EMBL/GenBank/DDBJ whole genome shotgun (WGS) entry which is preliminary data.</text>
</comment>
<accession>K2F7C4</accession>
<protein>
    <submittedName>
        <fullName evidence="1">Uncharacterized protein</fullName>
    </submittedName>
</protein>
<gene>
    <name evidence="1" type="ORF">ACD_4C00076G0004</name>
</gene>
<sequence length="58" mass="7086">MIIINTEDFQEINNEYFKRNSLSLEEVSIANKKLAKWYREIKEKIERKKEIKNLDIDL</sequence>
<name>K2F7C4_9BACT</name>
<reference evidence="1" key="1">
    <citation type="journal article" date="2012" name="Science">
        <title>Fermentation, hydrogen, and sulfur metabolism in multiple uncultivated bacterial phyla.</title>
        <authorList>
            <person name="Wrighton K.C."/>
            <person name="Thomas B.C."/>
            <person name="Sharon I."/>
            <person name="Miller C.S."/>
            <person name="Castelle C.J."/>
            <person name="VerBerkmoes N.C."/>
            <person name="Wilkins M.J."/>
            <person name="Hettich R.L."/>
            <person name="Lipton M.S."/>
            <person name="Williams K.H."/>
            <person name="Long P.E."/>
            <person name="Banfield J.F."/>
        </authorList>
    </citation>
    <scope>NUCLEOTIDE SEQUENCE [LARGE SCALE GENOMIC DNA]</scope>
</reference>
<dbReference type="AlphaFoldDB" id="K2F7C4"/>
<proteinExistence type="predicted"/>